<organism evidence="2 3">
    <name type="scientific">Allokutzneria multivorans</name>
    <dbReference type="NCBI Taxonomy" id="1142134"/>
    <lineage>
        <taxon>Bacteria</taxon>
        <taxon>Bacillati</taxon>
        <taxon>Actinomycetota</taxon>
        <taxon>Actinomycetes</taxon>
        <taxon>Pseudonocardiales</taxon>
        <taxon>Pseudonocardiaceae</taxon>
        <taxon>Allokutzneria</taxon>
    </lineage>
</organism>
<sequence>MPFLSEEEERFAVNAGDVLWVYPDPDPLMPFRVRPYRTGLVMLLNCLAATGMTLVVIGVVVLLRANEGPFETTYGAIQLPLFTSACVCIGTVGLVGLADLILKWKGSWTISGPVVDITRSPEAIESGYFPLVEYIGDDGVARKVWGTGHALRPTIGSHLTVHLSGKSPHEAMRSTSTSVMLLILALLIGLFGWMFVAVALGVLII</sequence>
<evidence type="ECO:0000313" key="2">
    <source>
        <dbReference type="EMBL" id="GAA4010217.1"/>
    </source>
</evidence>
<accession>A0ABP7SDS8</accession>
<reference evidence="3" key="1">
    <citation type="journal article" date="2019" name="Int. J. Syst. Evol. Microbiol.">
        <title>The Global Catalogue of Microorganisms (GCM) 10K type strain sequencing project: providing services to taxonomists for standard genome sequencing and annotation.</title>
        <authorList>
            <consortium name="The Broad Institute Genomics Platform"/>
            <consortium name="The Broad Institute Genome Sequencing Center for Infectious Disease"/>
            <person name="Wu L."/>
            <person name="Ma J."/>
        </authorList>
    </citation>
    <scope>NUCLEOTIDE SEQUENCE [LARGE SCALE GENOMIC DNA]</scope>
    <source>
        <strain evidence="3">JCM 17342</strain>
    </source>
</reference>
<keyword evidence="1" id="KW-1133">Transmembrane helix</keyword>
<evidence type="ECO:0000313" key="3">
    <source>
        <dbReference type="Proteomes" id="UP001501747"/>
    </source>
</evidence>
<comment type="caution">
    <text evidence="2">The sequence shown here is derived from an EMBL/GenBank/DDBJ whole genome shotgun (WGS) entry which is preliminary data.</text>
</comment>
<gene>
    <name evidence="2" type="ORF">GCM10022247_35480</name>
</gene>
<feature type="transmembrane region" description="Helical" evidence="1">
    <location>
        <begin position="81"/>
        <end position="102"/>
    </location>
</feature>
<name>A0ABP7SDS8_9PSEU</name>
<feature type="transmembrane region" description="Helical" evidence="1">
    <location>
        <begin position="179"/>
        <end position="204"/>
    </location>
</feature>
<keyword evidence="3" id="KW-1185">Reference proteome</keyword>
<keyword evidence="1" id="KW-0812">Transmembrane</keyword>
<dbReference type="Proteomes" id="UP001501747">
    <property type="component" value="Unassembled WGS sequence"/>
</dbReference>
<proteinExistence type="predicted"/>
<dbReference type="EMBL" id="BAABAL010000012">
    <property type="protein sequence ID" value="GAA4010217.1"/>
    <property type="molecule type" value="Genomic_DNA"/>
</dbReference>
<evidence type="ECO:0000256" key="1">
    <source>
        <dbReference type="SAM" id="Phobius"/>
    </source>
</evidence>
<protein>
    <submittedName>
        <fullName evidence="2">Uncharacterized protein</fullName>
    </submittedName>
</protein>
<feature type="transmembrane region" description="Helical" evidence="1">
    <location>
        <begin position="39"/>
        <end position="61"/>
    </location>
</feature>
<keyword evidence="1" id="KW-0472">Membrane</keyword>